<evidence type="ECO:0000313" key="1">
    <source>
        <dbReference type="EMBL" id="VDP46973.1"/>
    </source>
</evidence>
<evidence type="ECO:0000313" key="2">
    <source>
        <dbReference type="Proteomes" id="UP000279833"/>
    </source>
</evidence>
<evidence type="ECO:0000313" key="3">
    <source>
        <dbReference type="WBParaSite" id="SCUD_0001199901-mRNA-1"/>
    </source>
</evidence>
<organism evidence="3">
    <name type="scientific">Schistosoma curassoni</name>
    <dbReference type="NCBI Taxonomy" id="6186"/>
    <lineage>
        <taxon>Eukaryota</taxon>
        <taxon>Metazoa</taxon>
        <taxon>Spiralia</taxon>
        <taxon>Lophotrochozoa</taxon>
        <taxon>Platyhelminthes</taxon>
        <taxon>Trematoda</taxon>
        <taxon>Digenea</taxon>
        <taxon>Strigeidida</taxon>
        <taxon>Schistosomatoidea</taxon>
        <taxon>Schistosomatidae</taxon>
        <taxon>Schistosoma</taxon>
    </lineage>
</organism>
<name>A0A183KAG6_9TREM</name>
<reference evidence="1 2" key="2">
    <citation type="submission" date="2018-11" db="EMBL/GenBank/DDBJ databases">
        <authorList>
            <consortium name="Pathogen Informatics"/>
        </authorList>
    </citation>
    <scope>NUCLEOTIDE SEQUENCE [LARGE SCALE GENOMIC DNA]</scope>
    <source>
        <strain evidence="1">Dakar</strain>
        <strain evidence="2">Dakar, Senegal</strain>
    </source>
</reference>
<sequence length="45" mass="5116">MYLHLGVNVHSVTRTQYRLLQTPSCYLLSHLLVQSGIVYLNLPSS</sequence>
<dbReference type="EMBL" id="UZAK01034792">
    <property type="protein sequence ID" value="VDP46973.1"/>
    <property type="molecule type" value="Genomic_DNA"/>
</dbReference>
<dbReference type="WBParaSite" id="SCUD_0001199901-mRNA-1">
    <property type="protein sequence ID" value="SCUD_0001199901-mRNA-1"/>
    <property type="gene ID" value="SCUD_0001199901"/>
</dbReference>
<proteinExistence type="predicted"/>
<keyword evidence="2" id="KW-1185">Reference proteome</keyword>
<dbReference type="Proteomes" id="UP000279833">
    <property type="component" value="Unassembled WGS sequence"/>
</dbReference>
<accession>A0A183KAG6</accession>
<dbReference type="AlphaFoldDB" id="A0A183KAG6"/>
<protein>
    <submittedName>
        <fullName evidence="1 3">Uncharacterized protein</fullName>
    </submittedName>
</protein>
<reference evidence="3" key="1">
    <citation type="submission" date="2016-06" db="UniProtKB">
        <authorList>
            <consortium name="WormBaseParasite"/>
        </authorList>
    </citation>
    <scope>IDENTIFICATION</scope>
</reference>
<gene>
    <name evidence="1" type="ORF">SCUD_LOCUS11999</name>
</gene>